<keyword evidence="3" id="KW-1185">Reference proteome</keyword>
<comment type="caution">
    <text evidence="2">The sequence shown here is derived from an EMBL/GenBank/DDBJ whole genome shotgun (WGS) entry which is preliminary data.</text>
</comment>
<reference evidence="2 3" key="1">
    <citation type="submission" date="2021-05" db="EMBL/GenBank/DDBJ databases">
        <authorList>
            <person name="Zahm M."/>
            <person name="Klopp C."/>
            <person name="Cabau C."/>
            <person name="Kuhl H."/>
            <person name="Suciu R."/>
            <person name="Ciorpac M."/>
            <person name="Holostenco D."/>
            <person name="Gessner J."/>
            <person name="Wuertz S."/>
            <person name="Hohne C."/>
            <person name="Stock M."/>
            <person name="Gislard M."/>
            <person name="Lluch J."/>
            <person name="Milhes M."/>
            <person name="Lampietro C."/>
            <person name="Lopez Roques C."/>
            <person name="Donnadieu C."/>
            <person name="Du K."/>
            <person name="Schartl M."/>
            <person name="Guiguen Y."/>
        </authorList>
    </citation>
    <scope>NUCLEOTIDE SEQUENCE [LARGE SCALE GENOMIC DNA]</scope>
    <source>
        <strain evidence="2">Hh-F2</strain>
        <tissue evidence="2">Blood</tissue>
    </source>
</reference>
<feature type="transmembrane region" description="Helical" evidence="1">
    <location>
        <begin position="103"/>
        <end position="127"/>
    </location>
</feature>
<dbReference type="EMBL" id="JAHFZB010000007">
    <property type="protein sequence ID" value="KAK6487397.1"/>
    <property type="molecule type" value="Genomic_DNA"/>
</dbReference>
<organism evidence="2 3">
    <name type="scientific">Huso huso</name>
    <name type="common">Beluga</name>
    <name type="synonym">Acipenser huso</name>
    <dbReference type="NCBI Taxonomy" id="61971"/>
    <lineage>
        <taxon>Eukaryota</taxon>
        <taxon>Metazoa</taxon>
        <taxon>Chordata</taxon>
        <taxon>Craniata</taxon>
        <taxon>Vertebrata</taxon>
        <taxon>Euteleostomi</taxon>
        <taxon>Actinopterygii</taxon>
        <taxon>Chondrostei</taxon>
        <taxon>Acipenseriformes</taxon>
        <taxon>Acipenseridae</taxon>
        <taxon>Huso</taxon>
    </lineage>
</organism>
<accession>A0ABR0ZRF7</accession>
<proteinExistence type="predicted"/>
<sequence length="301" mass="32688">MLGFQKLLKQFKSLLNTVDALSLGEFATGERSQTQGSSNHTGWSAEGPALQDQQVVDLLVIMKKFKDAMQKGSWSGQYVWSGKDAKNTPEVNILTDPSYSQPILQVNLVLGLFFFLFIIIVLLYDAVCISKEARRRLAAIAALRSKKNRAKHNRPDPVFFTTFAASGVASVPNVGEVPVSKAPSSGEAAPVNARSLRGISEWEPLESIPEKAALDQHLTLPGYPIHFAMGKGIAKHFQKRQGSDNSVSFPGLSDASVEILPGFNPSPVQSRELESVAHSLVKKALSTSAVIMQDEEPESPC</sequence>
<keyword evidence="1" id="KW-1133">Transmembrane helix</keyword>
<gene>
    <name evidence="2" type="ORF">HHUSO_G8560</name>
</gene>
<keyword evidence="1" id="KW-0472">Membrane</keyword>
<evidence type="ECO:0000313" key="3">
    <source>
        <dbReference type="Proteomes" id="UP001369086"/>
    </source>
</evidence>
<protein>
    <submittedName>
        <fullName evidence="2">Uncharacterized protein</fullName>
    </submittedName>
</protein>
<evidence type="ECO:0000256" key="1">
    <source>
        <dbReference type="SAM" id="Phobius"/>
    </source>
</evidence>
<dbReference type="Proteomes" id="UP001369086">
    <property type="component" value="Unassembled WGS sequence"/>
</dbReference>
<evidence type="ECO:0000313" key="2">
    <source>
        <dbReference type="EMBL" id="KAK6487397.1"/>
    </source>
</evidence>
<keyword evidence="1" id="KW-0812">Transmembrane</keyword>
<name>A0ABR0ZRF7_HUSHU</name>